<reference evidence="3" key="1">
    <citation type="journal article" date="2019" name="Int. J. Syst. Evol. Microbiol.">
        <title>The Global Catalogue of Microorganisms (GCM) 10K type strain sequencing project: providing services to taxonomists for standard genome sequencing and annotation.</title>
        <authorList>
            <consortium name="The Broad Institute Genomics Platform"/>
            <consortium name="The Broad Institute Genome Sequencing Center for Infectious Disease"/>
            <person name="Wu L."/>
            <person name="Ma J."/>
        </authorList>
    </citation>
    <scope>NUCLEOTIDE SEQUENCE [LARGE SCALE GENOMIC DNA]</scope>
    <source>
        <strain evidence="3">CGMCC 4.1469</strain>
    </source>
</reference>
<dbReference type="InterPro" id="IPR000182">
    <property type="entry name" value="GNAT_dom"/>
</dbReference>
<name>A0ABW1EWX7_9ACTN</name>
<dbReference type="RefSeq" id="WP_313761811.1">
    <property type="nucleotide sequence ID" value="NZ_BAAAVH010000101.1"/>
</dbReference>
<dbReference type="PROSITE" id="PS51186">
    <property type="entry name" value="GNAT"/>
    <property type="match status" value="1"/>
</dbReference>
<keyword evidence="2" id="KW-0808">Transferase</keyword>
<sequence length="201" mass="21786">MSSQPVPAAPADPAGAVRPLLYLRAAEPADAELLARWRTEAAAWVAGRSASLQWSGPDRTRRRLRMIEAGATVLALLEPDGPPVATCSLWPRGGTRRWTAEERAVPARYLRASTVDRAYAGLGIGRLLHLWAGHRAAADGAAVLRLDARTDNPALHRYYRSCGWHLVRTVPGLGSGALFETPAVLRPDLPVRELGAIRLPR</sequence>
<dbReference type="GO" id="GO:0016746">
    <property type="term" value="F:acyltransferase activity"/>
    <property type="evidence" value="ECO:0007669"/>
    <property type="project" value="UniProtKB-KW"/>
</dbReference>
<dbReference type="Gene3D" id="3.40.630.30">
    <property type="match status" value="1"/>
</dbReference>
<feature type="domain" description="N-acetyltransferase" evidence="1">
    <location>
        <begin position="21"/>
        <end position="190"/>
    </location>
</feature>
<comment type="caution">
    <text evidence="2">The sequence shown here is derived from an EMBL/GenBank/DDBJ whole genome shotgun (WGS) entry which is preliminary data.</text>
</comment>
<dbReference type="Pfam" id="PF00583">
    <property type="entry name" value="Acetyltransf_1"/>
    <property type="match status" value="1"/>
</dbReference>
<dbReference type="InterPro" id="IPR016181">
    <property type="entry name" value="Acyl_CoA_acyltransferase"/>
</dbReference>
<evidence type="ECO:0000313" key="3">
    <source>
        <dbReference type="Proteomes" id="UP001596067"/>
    </source>
</evidence>
<evidence type="ECO:0000313" key="2">
    <source>
        <dbReference type="EMBL" id="MFC5886305.1"/>
    </source>
</evidence>
<dbReference type="EMBL" id="JBHSOD010000016">
    <property type="protein sequence ID" value="MFC5886305.1"/>
    <property type="molecule type" value="Genomic_DNA"/>
</dbReference>
<keyword evidence="2" id="KW-0012">Acyltransferase</keyword>
<evidence type="ECO:0000259" key="1">
    <source>
        <dbReference type="PROSITE" id="PS51186"/>
    </source>
</evidence>
<dbReference type="Proteomes" id="UP001596067">
    <property type="component" value="Unassembled WGS sequence"/>
</dbReference>
<protein>
    <submittedName>
        <fullName evidence="2">GNAT family N-acetyltransferase</fullName>
        <ecNumber evidence="2">2.3.-.-</ecNumber>
    </submittedName>
</protein>
<dbReference type="EC" id="2.3.-.-" evidence="2"/>
<accession>A0ABW1EWX7</accession>
<proteinExistence type="predicted"/>
<dbReference type="SUPFAM" id="SSF55729">
    <property type="entry name" value="Acyl-CoA N-acyltransferases (Nat)"/>
    <property type="match status" value="1"/>
</dbReference>
<keyword evidence="3" id="KW-1185">Reference proteome</keyword>
<organism evidence="2 3">
    <name type="scientific">Kitasatospora aburaviensis</name>
    <dbReference type="NCBI Taxonomy" id="67265"/>
    <lineage>
        <taxon>Bacteria</taxon>
        <taxon>Bacillati</taxon>
        <taxon>Actinomycetota</taxon>
        <taxon>Actinomycetes</taxon>
        <taxon>Kitasatosporales</taxon>
        <taxon>Streptomycetaceae</taxon>
        <taxon>Kitasatospora</taxon>
    </lineage>
</organism>
<gene>
    <name evidence="2" type="ORF">ACFP0N_15170</name>
</gene>